<organism evidence="1 2">
    <name type="scientific">Trachymyrmex cornetzi</name>
    <dbReference type="NCBI Taxonomy" id="471704"/>
    <lineage>
        <taxon>Eukaryota</taxon>
        <taxon>Metazoa</taxon>
        <taxon>Ecdysozoa</taxon>
        <taxon>Arthropoda</taxon>
        <taxon>Hexapoda</taxon>
        <taxon>Insecta</taxon>
        <taxon>Pterygota</taxon>
        <taxon>Neoptera</taxon>
        <taxon>Endopterygota</taxon>
        <taxon>Hymenoptera</taxon>
        <taxon>Apocrita</taxon>
        <taxon>Aculeata</taxon>
        <taxon>Formicoidea</taxon>
        <taxon>Formicidae</taxon>
        <taxon>Myrmicinae</taxon>
        <taxon>Trachymyrmex</taxon>
    </lineage>
</organism>
<dbReference type="EMBL" id="KQ980272">
    <property type="protein sequence ID" value="KYN17044.1"/>
    <property type="molecule type" value="Genomic_DNA"/>
</dbReference>
<dbReference type="Proteomes" id="UP000078492">
    <property type="component" value="Unassembled WGS sequence"/>
</dbReference>
<protein>
    <submittedName>
        <fullName evidence="1">Uncharacterized protein</fullName>
    </submittedName>
</protein>
<gene>
    <name evidence="1" type="ORF">ALC57_10680</name>
</gene>
<evidence type="ECO:0000313" key="2">
    <source>
        <dbReference type="Proteomes" id="UP000078492"/>
    </source>
</evidence>
<name>A0A151J3P1_9HYME</name>
<evidence type="ECO:0000313" key="1">
    <source>
        <dbReference type="EMBL" id="KYN17044.1"/>
    </source>
</evidence>
<keyword evidence="2" id="KW-1185">Reference proteome</keyword>
<reference evidence="1 2" key="1">
    <citation type="submission" date="2015-09" db="EMBL/GenBank/DDBJ databases">
        <title>Trachymyrmex cornetzi WGS genome.</title>
        <authorList>
            <person name="Nygaard S."/>
            <person name="Hu H."/>
            <person name="Boomsma J."/>
            <person name="Zhang G."/>
        </authorList>
    </citation>
    <scope>NUCLEOTIDE SEQUENCE [LARGE SCALE GENOMIC DNA]</scope>
    <source>
        <strain evidence="1">Tcor2-1</strain>
        <tissue evidence="1">Whole body</tissue>
    </source>
</reference>
<accession>A0A151J3P1</accession>
<dbReference type="AlphaFoldDB" id="A0A151J3P1"/>
<sequence>MLFTTTYGLNNSHTKTIHVGLQRTNEGIFKPLVKLSENSADGIYFDAESWKQFRDNMGYMNEYLTSDNRTKTNSVIIKNISISFTTSYGAKSILLAYKDEEEGLRSMENISGNLRKEEVASDSTPPSKKRRTFAVAIVMQKTTFLGLQNIVKCVDAHLKQLESLTDNVNKCAQYLIREIELKLPVSYVNQEIIKLTLRGNYDEIDRNVRTQINDLTFLDMYFNIIFLELISLRYNEISYIILSNRESFA</sequence>
<proteinExistence type="predicted"/>